<feature type="binding site" evidence="4">
    <location>
        <position position="155"/>
    </location>
    <ligand>
        <name>a divalent metal cation</name>
        <dbReference type="ChEBI" id="CHEBI:60240"/>
        <label>2</label>
    </ligand>
</feature>
<dbReference type="FunFam" id="3.20.20.140:FF:000005">
    <property type="entry name" value="TatD family hydrolase"/>
    <property type="match status" value="1"/>
</dbReference>
<dbReference type="EMBL" id="FIZX01000001">
    <property type="protein sequence ID" value="CZF79462.1"/>
    <property type="molecule type" value="Genomic_DNA"/>
</dbReference>
<feature type="binding site" evidence="4">
    <location>
        <position position="32"/>
    </location>
    <ligand>
        <name>a divalent metal cation</name>
        <dbReference type="ChEBI" id="CHEBI:60240"/>
        <label>1</label>
    </ligand>
</feature>
<dbReference type="InterPro" id="IPR018228">
    <property type="entry name" value="DNase_TatD-rel_CS"/>
</dbReference>
<accession>A0A128EY24</accession>
<feature type="binding site" evidence="4">
    <location>
        <position position="180"/>
    </location>
    <ligand>
        <name>a divalent metal cation</name>
        <dbReference type="ChEBI" id="CHEBI:60240"/>
        <label>2</label>
    </ligand>
</feature>
<dbReference type="PROSITE" id="PS01091">
    <property type="entry name" value="TATD_3"/>
    <property type="match status" value="1"/>
</dbReference>
<evidence type="ECO:0000256" key="1">
    <source>
        <dbReference type="ARBA" id="ARBA00009275"/>
    </source>
</evidence>
<protein>
    <submittedName>
        <fullName evidence="5">Putative deoxyribonuclease YcfH</fullName>
        <ecNumber evidence="5">3.1.21.-</ecNumber>
    </submittedName>
</protein>
<keyword evidence="3 5" id="KW-0378">Hydrolase</keyword>
<dbReference type="InterPro" id="IPR001130">
    <property type="entry name" value="TatD-like"/>
</dbReference>
<dbReference type="AlphaFoldDB" id="A0A128EY24"/>
<dbReference type="NCBIfam" id="TIGR00010">
    <property type="entry name" value="YchF/TatD family DNA exonuclease"/>
    <property type="match status" value="1"/>
</dbReference>
<dbReference type="Pfam" id="PF01026">
    <property type="entry name" value="TatD_DNase"/>
    <property type="match status" value="1"/>
</dbReference>
<evidence type="ECO:0000256" key="4">
    <source>
        <dbReference type="PIRSR" id="PIRSR005902-1"/>
    </source>
</evidence>
<feature type="binding site" evidence="4">
    <location>
        <position position="230"/>
    </location>
    <ligand>
        <name>a divalent metal cation</name>
        <dbReference type="ChEBI" id="CHEBI:60240"/>
        <label>1</label>
    </ligand>
</feature>
<reference evidence="6" key="1">
    <citation type="submission" date="2016-02" db="EMBL/GenBank/DDBJ databases">
        <authorList>
            <person name="Rodrigo-Torres Lidia"/>
            <person name="Arahal R.David."/>
        </authorList>
    </citation>
    <scope>NUCLEOTIDE SEQUENCE [LARGE SCALE GENOMIC DNA]</scope>
    <source>
        <strain evidence="6">CECT 9029</strain>
    </source>
</reference>
<gene>
    <name evidence="5" type="primary">ycfH</name>
    <name evidence="5" type="ORF">GCE9029_01473</name>
</gene>
<dbReference type="STRING" id="1796497.GCE9029_01473"/>
<sequence length="284" mass="32197">MRDDEPSRFKYRIIVRFSQKPTGEKDVLVDSHCHLDKLNYEDLHADVGAVVENAKQRGVDYLLSVGVTLKSFPKMMELIRPFDNVFASCGVHPLDIEEGFDYDTLKALASDDRVVAIGETGLDYHYQPELAEKQKDAFRQHVRLAVELNKPLIIHTRMAREDTLQILREENAQKVGGVLHCFTESYEMAEAAIELGFYISISGIVTFNKASELKDVVRRLPLERLLVETDSPYLAPVPFRGKENQPAYVREVAEYVGLLKGVSGDEVAKVTTENFFKLFSQAKK</sequence>
<dbReference type="PANTHER" id="PTHR46124:SF2">
    <property type="entry name" value="D-AMINOACYL-TRNA DEACYLASE"/>
    <property type="match status" value="1"/>
</dbReference>
<feature type="binding site" evidence="4">
    <location>
        <position position="34"/>
    </location>
    <ligand>
        <name>a divalent metal cation</name>
        <dbReference type="ChEBI" id="CHEBI:60240"/>
        <label>1</label>
    </ligand>
</feature>
<evidence type="ECO:0000256" key="3">
    <source>
        <dbReference type="ARBA" id="ARBA00022801"/>
    </source>
</evidence>
<dbReference type="PROSITE" id="PS01090">
    <property type="entry name" value="TATD_2"/>
    <property type="match status" value="1"/>
</dbReference>
<comment type="similarity">
    <text evidence="1">Belongs to the metallo-dependent hydrolases superfamily. TatD-type hydrolase family.</text>
</comment>
<dbReference type="EC" id="3.1.21.-" evidence="5"/>
<dbReference type="GO" id="GO:0004536">
    <property type="term" value="F:DNA nuclease activity"/>
    <property type="evidence" value="ECO:0007669"/>
    <property type="project" value="InterPro"/>
</dbReference>
<feature type="binding site" evidence="4">
    <location>
        <position position="119"/>
    </location>
    <ligand>
        <name>a divalent metal cation</name>
        <dbReference type="ChEBI" id="CHEBI:60240"/>
        <label>1</label>
    </ligand>
</feature>
<name>A0A128EY24_9GAMM</name>
<dbReference type="Gene3D" id="3.20.20.140">
    <property type="entry name" value="Metal-dependent hydrolases"/>
    <property type="match status" value="1"/>
</dbReference>
<dbReference type="Proteomes" id="UP000071641">
    <property type="component" value="Unassembled WGS sequence"/>
</dbReference>
<dbReference type="InterPro" id="IPR032466">
    <property type="entry name" value="Metal_Hydrolase"/>
</dbReference>
<proteinExistence type="inferred from homology"/>
<dbReference type="GO" id="GO:0046872">
    <property type="term" value="F:metal ion binding"/>
    <property type="evidence" value="ECO:0007669"/>
    <property type="project" value="UniProtKB-KW"/>
</dbReference>
<evidence type="ECO:0000313" key="6">
    <source>
        <dbReference type="Proteomes" id="UP000071641"/>
    </source>
</evidence>
<dbReference type="PIRSF" id="PIRSF005902">
    <property type="entry name" value="DNase_TatD"/>
    <property type="match status" value="1"/>
</dbReference>
<dbReference type="SUPFAM" id="SSF51556">
    <property type="entry name" value="Metallo-dependent hydrolases"/>
    <property type="match status" value="1"/>
</dbReference>
<dbReference type="GO" id="GO:0005829">
    <property type="term" value="C:cytosol"/>
    <property type="evidence" value="ECO:0007669"/>
    <property type="project" value="TreeGrafter"/>
</dbReference>
<evidence type="ECO:0000256" key="2">
    <source>
        <dbReference type="ARBA" id="ARBA00022723"/>
    </source>
</evidence>
<keyword evidence="6" id="KW-1185">Reference proteome</keyword>
<dbReference type="CDD" id="cd01310">
    <property type="entry name" value="TatD_DNAse"/>
    <property type="match status" value="1"/>
</dbReference>
<dbReference type="InterPro" id="IPR015991">
    <property type="entry name" value="TatD/YcfH-like"/>
</dbReference>
<keyword evidence="2 4" id="KW-0479">Metal-binding</keyword>
<dbReference type="GO" id="GO:0016788">
    <property type="term" value="F:hydrolase activity, acting on ester bonds"/>
    <property type="evidence" value="ECO:0007669"/>
    <property type="project" value="InterPro"/>
</dbReference>
<organism evidence="5 6">
    <name type="scientific">Grimontia celer</name>
    <dbReference type="NCBI Taxonomy" id="1796497"/>
    <lineage>
        <taxon>Bacteria</taxon>
        <taxon>Pseudomonadati</taxon>
        <taxon>Pseudomonadota</taxon>
        <taxon>Gammaproteobacteria</taxon>
        <taxon>Vibrionales</taxon>
        <taxon>Vibrionaceae</taxon>
        <taxon>Grimontia</taxon>
    </lineage>
</organism>
<dbReference type="PROSITE" id="PS01137">
    <property type="entry name" value="TATD_1"/>
    <property type="match status" value="1"/>
</dbReference>
<evidence type="ECO:0000313" key="5">
    <source>
        <dbReference type="EMBL" id="CZF79462.1"/>
    </source>
</evidence>
<dbReference type="PANTHER" id="PTHR46124">
    <property type="entry name" value="D-AMINOACYL-TRNA DEACYLASE"/>
    <property type="match status" value="1"/>
</dbReference>